<name>A0ABW6XW56_9ACTN</name>
<dbReference type="RefSeq" id="WP_280922606.1">
    <property type="nucleotide sequence ID" value="NZ_JBIBDZ010000008.1"/>
</dbReference>
<dbReference type="Proteomes" id="UP001602370">
    <property type="component" value="Unassembled WGS sequence"/>
</dbReference>
<reference evidence="1 2" key="1">
    <citation type="submission" date="2024-10" db="EMBL/GenBank/DDBJ databases">
        <title>The Natural Products Discovery Center: Release of the First 8490 Sequenced Strains for Exploring Actinobacteria Biosynthetic Diversity.</title>
        <authorList>
            <person name="Kalkreuter E."/>
            <person name="Kautsar S.A."/>
            <person name="Yang D."/>
            <person name="Bader C.D."/>
            <person name="Teijaro C.N."/>
            <person name="Fluegel L."/>
            <person name="Davis C.M."/>
            <person name="Simpson J.R."/>
            <person name="Lauterbach L."/>
            <person name="Steele A.D."/>
            <person name="Gui C."/>
            <person name="Meng S."/>
            <person name="Li G."/>
            <person name="Viehrig K."/>
            <person name="Ye F."/>
            <person name="Su P."/>
            <person name="Kiefer A.F."/>
            <person name="Nichols A."/>
            <person name="Cepeda A.J."/>
            <person name="Yan W."/>
            <person name="Fan B."/>
            <person name="Jiang Y."/>
            <person name="Adhikari A."/>
            <person name="Zheng C.-J."/>
            <person name="Schuster L."/>
            <person name="Cowan T.M."/>
            <person name="Smanski M.J."/>
            <person name="Chevrette M.G."/>
            <person name="De Carvalho L.P.S."/>
            <person name="Shen B."/>
        </authorList>
    </citation>
    <scope>NUCLEOTIDE SEQUENCE [LARGE SCALE GENOMIC DNA]</scope>
    <source>
        <strain evidence="1 2">NPDC012605</strain>
    </source>
</reference>
<proteinExistence type="predicted"/>
<sequence>MSKLGPLPRRRVWVSGGAPASVALVLTGLAPSASAWAGSRGL</sequence>
<comment type="caution">
    <text evidence="1">The sequence shown here is derived from an EMBL/GenBank/DDBJ whole genome shotgun (WGS) entry which is preliminary data.</text>
</comment>
<dbReference type="InterPro" id="IPR006311">
    <property type="entry name" value="TAT_signal"/>
</dbReference>
<dbReference type="PROSITE" id="PS51318">
    <property type="entry name" value="TAT"/>
    <property type="match status" value="1"/>
</dbReference>
<protein>
    <submittedName>
        <fullName evidence="1">Uncharacterized protein</fullName>
    </submittedName>
</protein>
<gene>
    <name evidence="1" type="ORF">ACFY8C_25835</name>
</gene>
<keyword evidence="2" id="KW-1185">Reference proteome</keyword>
<organism evidence="1 2">
    <name type="scientific">Streptomyces flavochromogenes</name>
    <dbReference type="NCBI Taxonomy" id="68199"/>
    <lineage>
        <taxon>Bacteria</taxon>
        <taxon>Bacillati</taxon>
        <taxon>Actinomycetota</taxon>
        <taxon>Actinomycetes</taxon>
        <taxon>Kitasatosporales</taxon>
        <taxon>Streptomycetaceae</taxon>
        <taxon>Streptomyces</taxon>
    </lineage>
</organism>
<dbReference type="EMBL" id="JBIBDZ010000008">
    <property type="protein sequence ID" value="MFF5921743.1"/>
    <property type="molecule type" value="Genomic_DNA"/>
</dbReference>
<evidence type="ECO:0000313" key="2">
    <source>
        <dbReference type="Proteomes" id="UP001602370"/>
    </source>
</evidence>
<evidence type="ECO:0000313" key="1">
    <source>
        <dbReference type="EMBL" id="MFF5921743.1"/>
    </source>
</evidence>
<accession>A0ABW6XW56</accession>